<dbReference type="GO" id="GO:0016042">
    <property type="term" value="P:lipid catabolic process"/>
    <property type="evidence" value="ECO:0007669"/>
    <property type="project" value="UniProtKB-UniRule"/>
</dbReference>
<gene>
    <name evidence="6" type="ORF">HMPREF1535_00652</name>
</gene>
<keyword evidence="2 4" id="KW-0442">Lipid degradation</keyword>
<dbReference type="InterPro" id="IPR016035">
    <property type="entry name" value="Acyl_Trfase/lysoPLipase"/>
</dbReference>
<evidence type="ECO:0000313" key="7">
    <source>
        <dbReference type="Proteomes" id="UP000033047"/>
    </source>
</evidence>
<evidence type="ECO:0000313" key="6">
    <source>
        <dbReference type="EMBL" id="KKB59093.1"/>
    </source>
</evidence>
<dbReference type="PROSITE" id="PS51635">
    <property type="entry name" value="PNPLA"/>
    <property type="match status" value="1"/>
</dbReference>
<comment type="caution">
    <text evidence="6">The sequence shown here is derived from an EMBL/GenBank/DDBJ whole genome shotgun (WGS) entry which is preliminary data.</text>
</comment>
<dbReference type="RefSeq" id="WP_007654675.1">
    <property type="nucleotide sequence ID" value="NZ_KQ033912.1"/>
</dbReference>
<dbReference type="AlphaFoldDB" id="A0A0F5JMU4"/>
<name>A0A0F5JMU4_9BACT</name>
<keyword evidence="3 4" id="KW-0443">Lipid metabolism</keyword>
<dbReference type="EMBL" id="AQHV01000003">
    <property type="protein sequence ID" value="KKB59093.1"/>
    <property type="molecule type" value="Genomic_DNA"/>
</dbReference>
<organism evidence="6 7">
    <name type="scientific">Parabacteroides goldsteinii DSM 19448 = WAL 12034</name>
    <dbReference type="NCBI Taxonomy" id="927665"/>
    <lineage>
        <taxon>Bacteria</taxon>
        <taxon>Pseudomonadati</taxon>
        <taxon>Bacteroidota</taxon>
        <taxon>Bacteroidia</taxon>
        <taxon>Bacteroidales</taxon>
        <taxon>Tannerellaceae</taxon>
        <taxon>Parabacteroides</taxon>
    </lineage>
</organism>
<feature type="domain" description="PNPLA" evidence="5">
    <location>
        <begin position="14"/>
        <end position="172"/>
    </location>
</feature>
<feature type="short sequence motif" description="DGA/G" evidence="4">
    <location>
        <begin position="159"/>
        <end position="161"/>
    </location>
</feature>
<reference evidence="6 7" key="1">
    <citation type="submission" date="2013-04" db="EMBL/GenBank/DDBJ databases">
        <title>The Genome Sequence of Parabacteroides goldsteinii DSM 19448.</title>
        <authorList>
            <consortium name="The Broad Institute Genomics Platform"/>
            <person name="Earl A."/>
            <person name="Ward D."/>
            <person name="Feldgarden M."/>
            <person name="Gevers D."/>
            <person name="Martens E."/>
            <person name="Sakamoto M."/>
            <person name="Benno Y."/>
            <person name="Song Y."/>
            <person name="Liu C."/>
            <person name="Lee J."/>
            <person name="Bolanos M."/>
            <person name="Vaisanen M.L."/>
            <person name="Finegold S.M."/>
            <person name="Walker B."/>
            <person name="Young S."/>
            <person name="Zeng Q."/>
            <person name="Gargeya S."/>
            <person name="Fitzgerald M."/>
            <person name="Haas B."/>
            <person name="Abouelleil A."/>
            <person name="Allen A.W."/>
            <person name="Alvarado L."/>
            <person name="Arachchi H.M."/>
            <person name="Berlin A.M."/>
            <person name="Chapman S.B."/>
            <person name="Gainer-Dewar J."/>
            <person name="Goldberg J."/>
            <person name="Griggs A."/>
            <person name="Gujja S."/>
            <person name="Hansen M."/>
            <person name="Howarth C."/>
            <person name="Imamovic A."/>
            <person name="Ireland A."/>
            <person name="Larimer J."/>
            <person name="McCowan C."/>
            <person name="Murphy C."/>
            <person name="Pearson M."/>
            <person name="Poon T.W."/>
            <person name="Priest M."/>
            <person name="Roberts A."/>
            <person name="Saif S."/>
            <person name="Shea T."/>
            <person name="Sisk P."/>
            <person name="Sykes S."/>
            <person name="Wortman J."/>
            <person name="Nusbaum C."/>
            <person name="Birren B."/>
        </authorList>
    </citation>
    <scope>NUCLEOTIDE SEQUENCE [LARGE SCALE GENOMIC DNA]</scope>
    <source>
        <strain evidence="6 7">DSM 19448</strain>
    </source>
</reference>
<evidence type="ECO:0000256" key="4">
    <source>
        <dbReference type="PROSITE-ProRule" id="PRU01161"/>
    </source>
</evidence>
<sequence>MTQESNHKTYRLGLALSGGGAKGFAHLGVFKLLEECGLKPDIIVGTSVGALMGTLFADGYSADELKELFTGREFSEFAQLQLPKSGLFDSKRFRYFLKRHLRAKTFEELKIPMIVVATDLDNGESHEFDSGPIVEAVTASCSIPIIFSPVVINGVHYVDGGLFHNFPVSIIRDRCERVIGVNVSPLVPQKYKQTIFHIAERSYHYMFRANTLEDREMCDVLIEAEEFGMYKTFDLENVEQIARIGYDAAIRAFELVIQENKHETLVKAIMARKNNMLLP</sequence>
<evidence type="ECO:0000256" key="2">
    <source>
        <dbReference type="ARBA" id="ARBA00022963"/>
    </source>
</evidence>
<protein>
    <recommendedName>
        <fullName evidence="5">PNPLA domain-containing protein</fullName>
    </recommendedName>
</protein>
<dbReference type="STRING" id="927665.HMPREF1535_00652"/>
<evidence type="ECO:0000256" key="3">
    <source>
        <dbReference type="ARBA" id="ARBA00023098"/>
    </source>
</evidence>
<feature type="active site" description="Proton acceptor" evidence="4">
    <location>
        <position position="159"/>
    </location>
</feature>
<dbReference type="HOGENOM" id="CLU_047251_0_1_10"/>
<dbReference type="InterPro" id="IPR050301">
    <property type="entry name" value="NTE"/>
</dbReference>
<keyword evidence="1 4" id="KW-0378">Hydrolase</keyword>
<feature type="active site" description="Nucleophile" evidence="4">
    <location>
        <position position="47"/>
    </location>
</feature>
<dbReference type="PANTHER" id="PTHR14226">
    <property type="entry name" value="NEUROPATHY TARGET ESTERASE/SWISS CHEESE D.MELANOGASTER"/>
    <property type="match status" value="1"/>
</dbReference>
<proteinExistence type="predicted"/>
<dbReference type="InterPro" id="IPR002641">
    <property type="entry name" value="PNPLA_dom"/>
</dbReference>
<dbReference type="GO" id="GO:0016787">
    <property type="term" value="F:hydrolase activity"/>
    <property type="evidence" value="ECO:0007669"/>
    <property type="project" value="UniProtKB-UniRule"/>
</dbReference>
<dbReference type="SUPFAM" id="SSF52151">
    <property type="entry name" value="FabD/lysophospholipase-like"/>
    <property type="match status" value="1"/>
</dbReference>
<dbReference type="GeneID" id="69981888"/>
<feature type="short sequence motif" description="GXSXG" evidence="4">
    <location>
        <begin position="45"/>
        <end position="49"/>
    </location>
</feature>
<dbReference type="PANTHER" id="PTHR14226:SF78">
    <property type="entry name" value="SLR0060 PROTEIN"/>
    <property type="match status" value="1"/>
</dbReference>
<dbReference type="Pfam" id="PF01734">
    <property type="entry name" value="Patatin"/>
    <property type="match status" value="1"/>
</dbReference>
<dbReference type="PATRIC" id="fig|927665.4.peg.657"/>
<dbReference type="Proteomes" id="UP000033047">
    <property type="component" value="Unassembled WGS sequence"/>
</dbReference>
<dbReference type="CDD" id="cd07205">
    <property type="entry name" value="Pat_PNPLA6_PNPLA7_NTE1_like"/>
    <property type="match status" value="1"/>
</dbReference>
<accession>A0A0F5JMU4</accession>
<evidence type="ECO:0000256" key="1">
    <source>
        <dbReference type="ARBA" id="ARBA00022801"/>
    </source>
</evidence>
<evidence type="ECO:0000259" key="5">
    <source>
        <dbReference type="PROSITE" id="PS51635"/>
    </source>
</evidence>
<feature type="short sequence motif" description="GXGXXG" evidence="4">
    <location>
        <begin position="18"/>
        <end position="23"/>
    </location>
</feature>
<dbReference type="Gene3D" id="3.40.1090.10">
    <property type="entry name" value="Cytosolic phospholipase A2 catalytic domain"/>
    <property type="match status" value="2"/>
</dbReference>